<evidence type="ECO:0000256" key="4">
    <source>
        <dbReference type="ARBA" id="ARBA00022490"/>
    </source>
</evidence>
<dbReference type="GO" id="GO:0005737">
    <property type="term" value="C:cytoplasm"/>
    <property type="evidence" value="ECO:0007669"/>
    <property type="project" value="UniProtKB-SubCell"/>
</dbReference>
<dbReference type="RefSeq" id="WP_109720479.1">
    <property type="nucleotide sequence ID" value="NZ_QEQK01000008.1"/>
</dbReference>
<evidence type="ECO:0000256" key="3">
    <source>
        <dbReference type="ARBA" id="ARBA00019418"/>
    </source>
</evidence>
<dbReference type="InterPro" id="IPR036714">
    <property type="entry name" value="SDH_sf"/>
</dbReference>
<dbReference type="Gene3D" id="1.10.150.250">
    <property type="entry name" value="Flavinator of succinate dehydrogenase"/>
    <property type="match status" value="1"/>
</dbReference>
<sequence length="83" mass="9717">MSEARMPRGRLKWLCRRGMKEHDVLFERFLALEYDQLPEAGQDAFIRLAEMDDPEVNAIFLGRMPAPDEQIRAIVDRMVQLRG</sequence>
<keyword evidence="7" id="KW-1185">Reference proteome</keyword>
<dbReference type="InterPro" id="IPR050531">
    <property type="entry name" value="SdhE_FAD_assembly_factor"/>
</dbReference>
<gene>
    <name evidence="6" type="ORF">DEH80_10660</name>
</gene>
<keyword evidence="4" id="KW-0963">Cytoplasm</keyword>
<dbReference type="PANTHER" id="PTHR39585">
    <property type="entry name" value="FAD ASSEMBLY FACTOR SDHE"/>
    <property type="match status" value="1"/>
</dbReference>
<dbReference type="AlphaFoldDB" id="A0A363UKB0"/>
<dbReference type="GO" id="GO:0006105">
    <property type="term" value="P:succinate metabolic process"/>
    <property type="evidence" value="ECO:0007669"/>
    <property type="project" value="TreeGrafter"/>
</dbReference>
<reference evidence="6 7" key="1">
    <citation type="submission" date="2018-05" db="EMBL/GenBank/DDBJ databases">
        <title>Abyssibacter profundi OUC007T gen. nov., sp. nov, a marine bacterium isolated from seawater of the Mariana Trench.</title>
        <authorList>
            <person name="Zhou S."/>
        </authorList>
    </citation>
    <scope>NUCLEOTIDE SEQUENCE [LARGE SCALE GENOMIC DNA]</scope>
    <source>
        <strain evidence="6 7">OUC007</strain>
    </source>
</reference>
<organism evidence="6 7">
    <name type="scientific">Abyssibacter profundi</name>
    <dbReference type="NCBI Taxonomy" id="2182787"/>
    <lineage>
        <taxon>Bacteria</taxon>
        <taxon>Pseudomonadati</taxon>
        <taxon>Pseudomonadota</taxon>
        <taxon>Gammaproteobacteria</taxon>
        <taxon>Chromatiales</taxon>
        <taxon>Oceanococcaceae</taxon>
        <taxon>Abyssibacter</taxon>
    </lineage>
</organism>
<comment type="subcellular location">
    <subcellularLocation>
        <location evidence="1">Cytoplasm</location>
    </subcellularLocation>
</comment>
<evidence type="ECO:0000256" key="5">
    <source>
        <dbReference type="ARBA" id="ARBA00023186"/>
    </source>
</evidence>
<evidence type="ECO:0000256" key="1">
    <source>
        <dbReference type="ARBA" id="ARBA00004496"/>
    </source>
</evidence>
<dbReference type="InterPro" id="IPR005631">
    <property type="entry name" value="SDH"/>
</dbReference>
<comment type="caution">
    <text evidence="6">The sequence shown here is derived from an EMBL/GenBank/DDBJ whole genome shotgun (WGS) entry which is preliminary data.</text>
</comment>
<name>A0A363UKB0_9GAMM</name>
<proteinExistence type="inferred from homology"/>
<evidence type="ECO:0000313" key="7">
    <source>
        <dbReference type="Proteomes" id="UP000251800"/>
    </source>
</evidence>
<dbReference type="SUPFAM" id="SSF109910">
    <property type="entry name" value="YgfY-like"/>
    <property type="match status" value="1"/>
</dbReference>
<comment type="similarity">
    <text evidence="2">Belongs to the SdhE FAD assembly factor family.</text>
</comment>
<dbReference type="EMBL" id="QEQK01000008">
    <property type="protein sequence ID" value="PWN55869.1"/>
    <property type="molecule type" value="Genomic_DNA"/>
</dbReference>
<accession>A0A363UKB0</accession>
<dbReference type="Pfam" id="PF03937">
    <property type="entry name" value="Sdh5"/>
    <property type="match status" value="1"/>
</dbReference>
<dbReference type="Proteomes" id="UP000251800">
    <property type="component" value="Unassembled WGS sequence"/>
</dbReference>
<evidence type="ECO:0000256" key="2">
    <source>
        <dbReference type="ARBA" id="ARBA00008571"/>
    </source>
</evidence>
<evidence type="ECO:0000313" key="6">
    <source>
        <dbReference type="EMBL" id="PWN55869.1"/>
    </source>
</evidence>
<dbReference type="OrthoDB" id="9180899at2"/>
<keyword evidence="5" id="KW-0143">Chaperone</keyword>
<dbReference type="PANTHER" id="PTHR39585:SF1">
    <property type="entry name" value="FAD ASSEMBLY FACTOR SDHE"/>
    <property type="match status" value="1"/>
</dbReference>
<protein>
    <recommendedName>
        <fullName evidence="3">FAD assembly factor SdhE</fullName>
    </recommendedName>
</protein>